<organism evidence="1 2">
    <name type="scientific">Choanephora cucurbitarum</name>
    <dbReference type="NCBI Taxonomy" id="101091"/>
    <lineage>
        <taxon>Eukaryota</taxon>
        <taxon>Fungi</taxon>
        <taxon>Fungi incertae sedis</taxon>
        <taxon>Mucoromycota</taxon>
        <taxon>Mucoromycotina</taxon>
        <taxon>Mucoromycetes</taxon>
        <taxon>Mucorales</taxon>
        <taxon>Mucorineae</taxon>
        <taxon>Choanephoraceae</taxon>
        <taxon>Choanephoroideae</taxon>
        <taxon>Choanephora</taxon>
    </lineage>
</organism>
<dbReference type="InterPro" id="IPR029058">
    <property type="entry name" value="AB_hydrolase_fold"/>
</dbReference>
<dbReference type="Pfam" id="PF08538">
    <property type="entry name" value="DUF1749"/>
    <property type="match status" value="1"/>
</dbReference>
<comment type="caution">
    <text evidence="1">The sequence shown here is derived from an EMBL/GenBank/DDBJ whole genome shotgun (WGS) entry which is preliminary data.</text>
</comment>
<dbReference type="PANTHER" id="PTHR31591">
    <property type="entry name" value="UPF0613 PROTEIN PB24D3.06C"/>
    <property type="match status" value="1"/>
</dbReference>
<dbReference type="OrthoDB" id="10034502at2759"/>
<dbReference type="PANTHER" id="PTHR31591:SF1">
    <property type="entry name" value="UPF0613 PROTEIN PB24D3.06C"/>
    <property type="match status" value="1"/>
</dbReference>
<dbReference type="AlphaFoldDB" id="A0A1C7N274"/>
<protein>
    <submittedName>
        <fullName evidence="1">Uncharacterized protein</fullName>
    </submittedName>
</protein>
<dbReference type="Proteomes" id="UP000093000">
    <property type="component" value="Unassembled WGS sequence"/>
</dbReference>
<reference evidence="1 2" key="1">
    <citation type="submission" date="2016-03" db="EMBL/GenBank/DDBJ databases">
        <title>Choanephora cucurbitarum.</title>
        <authorList>
            <person name="Min B."/>
            <person name="Park H."/>
            <person name="Park J.-H."/>
            <person name="Shin H.-D."/>
            <person name="Choi I.-G."/>
        </authorList>
    </citation>
    <scope>NUCLEOTIDE SEQUENCE [LARGE SCALE GENOMIC DNA]</scope>
    <source>
        <strain evidence="1 2">KUS-F28377</strain>
    </source>
</reference>
<proteinExistence type="predicted"/>
<evidence type="ECO:0000313" key="2">
    <source>
        <dbReference type="Proteomes" id="UP000093000"/>
    </source>
</evidence>
<dbReference type="FunCoup" id="A0A1C7N274">
    <property type="interactions" value="10"/>
</dbReference>
<gene>
    <name evidence="1" type="ORF">A0J61_08850</name>
</gene>
<dbReference type="InterPro" id="IPR013744">
    <property type="entry name" value="SidJ"/>
</dbReference>
<evidence type="ECO:0000313" key="1">
    <source>
        <dbReference type="EMBL" id="OBZ83101.1"/>
    </source>
</evidence>
<dbReference type="SUPFAM" id="SSF53474">
    <property type="entry name" value="alpha/beta-Hydrolases"/>
    <property type="match status" value="1"/>
</dbReference>
<keyword evidence="2" id="KW-1185">Reference proteome</keyword>
<name>A0A1C7N274_9FUNG</name>
<accession>A0A1C7N274</accession>
<sequence>MNFTGQLFTYDEENRLTAFETGPIESGKVVVFIGGLGDGYNAVPFIPLLAETLDKLGWSLIQVQLQSSYDGYGTSNLQNDICQLDSLVSYLLKEKQKKKIVFIGHSTGSQDCYWHNKSGQYNQSISGYVLQAPVSDREHFSKNLDNFEHHLKLATQLRDEGKGQELLPRDTFWAPITADRFYSFGTRLGDDDVFSTDFTDEEIKGLYKDIHRPICWVYSENDEFYASEKDKRQVMERFKSLCPAIVETHIVPQGDHNITRTDSQQAFCQIIHDFLKQF</sequence>
<dbReference type="Gene3D" id="3.40.50.1820">
    <property type="entry name" value="alpha/beta hydrolase"/>
    <property type="match status" value="1"/>
</dbReference>
<dbReference type="EMBL" id="LUGH01000722">
    <property type="protein sequence ID" value="OBZ83101.1"/>
    <property type="molecule type" value="Genomic_DNA"/>
</dbReference>
<dbReference type="InParanoid" id="A0A1C7N274"/>